<dbReference type="Proteomes" id="UP001164929">
    <property type="component" value="Chromosome 9"/>
</dbReference>
<sequence length="66" mass="7797">MTAEKCDKQDSTFSRMPRYHDIEDGSPWFRFPGKHKKIARYLFEVFHRGDGSLAPNEQRTALWCCC</sequence>
<keyword evidence="2" id="KW-1185">Reference proteome</keyword>
<dbReference type="AlphaFoldDB" id="A0AAD6MGU9"/>
<name>A0AAD6MGU9_9ROSI</name>
<proteinExistence type="predicted"/>
<comment type="caution">
    <text evidence="1">The sequence shown here is derived from an EMBL/GenBank/DDBJ whole genome shotgun (WGS) entry which is preliminary data.</text>
</comment>
<evidence type="ECO:0000313" key="2">
    <source>
        <dbReference type="Proteomes" id="UP001164929"/>
    </source>
</evidence>
<protein>
    <submittedName>
        <fullName evidence="1">Uncharacterized protein</fullName>
    </submittedName>
</protein>
<gene>
    <name evidence="1" type="ORF">NC653_022731</name>
</gene>
<dbReference type="EMBL" id="JAQIZT010000009">
    <property type="protein sequence ID" value="KAJ6984540.1"/>
    <property type="molecule type" value="Genomic_DNA"/>
</dbReference>
<evidence type="ECO:0000313" key="1">
    <source>
        <dbReference type="EMBL" id="KAJ6984540.1"/>
    </source>
</evidence>
<reference evidence="1" key="1">
    <citation type="journal article" date="2023" name="Mol. Ecol. Resour.">
        <title>Chromosome-level genome assembly of a triploid poplar Populus alba 'Berolinensis'.</title>
        <authorList>
            <person name="Chen S."/>
            <person name="Yu Y."/>
            <person name="Wang X."/>
            <person name="Wang S."/>
            <person name="Zhang T."/>
            <person name="Zhou Y."/>
            <person name="He R."/>
            <person name="Meng N."/>
            <person name="Wang Y."/>
            <person name="Liu W."/>
            <person name="Liu Z."/>
            <person name="Liu J."/>
            <person name="Guo Q."/>
            <person name="Huang H."/>
            <person name="Sederoff R.R."/>
            <person name="Wang G."/>
            <person name="Qu G."/>
            <person name="Chen S."/>
        </authorList>
    </citation>
    <scope>NUCLEOTIDE SEQUENCE</scope>
    <source>
        <strain evidence="1">SC-2020</strain>
    </source>
</reference>
<accession>A0AAD6MGU9</accession>
<organism evidence="1 2">
    <name type="scientific">Populus alba x Populus x berolinensis</name>
    <dbReference type="NCBI Taxonomy" id="444605"/>
    <lineage>
        <taxon>Eukaryota</taxon>
        <taxon>Viridiplantae</taxon>
        <taxon>Streptophyta</taxon>
        <taxon>Embryophyta</taxon>
        <taxon>Tracheophyta</taxon>
        <taxon>Spermatophyta</taxon>
        <taxon>Magnoliopsida</taxon>
        <taxon>eudicotyledons</taxon>
        <taxon>Gunneridae</taxon>
        <taxon>Pentapetalae</taxon>
        <taxon>rosids</taxon>
        <taxon>fabids</taxon>
        <taxon>Malpighiales</taxon>
        <taxon>Salicaceae</taxon>
        <taxon>Saliceae</taxon>
        <taxon>Populus</taxon>
    </lineage>
</organism>